<name>A0A834R283_SARSC</name>
<organism evidence="2">
    <name type="scientific">Sarcoptes scabiei</name>
    <name type="common">Itch mite</name>
    <name type="synonym">Acarus scabiei</name>
    <dbReference type="NCBI Taxonomy" id="52283"/>
    <lineage>
        <taxon>Eukaryota</taxon>
        <taxon>Metazoa</taxon>
        <taxon>Ecdysozoa</taxon>
        <taxon>Arthropoda</taxon>
        <taxon>Chelicerata</taxon>
        <taxon>Arachnida</taxon>
        <taxon>Acari</taxon>
        <taxon>Acariformes</taxon>
        <taxon>Sarcoptiformes</taxon>
        <taxon>Astigmata</taxon>
        <taxon>Psoroptidia</taxon>
        <taxon>Sarcoptoidea</taxon>
        <taxon>Sarcoptidae</taxon>
        <taxon>Sarcoptinae</taxon>
        <taxon>Sarcoptes</taxon>
    </lineage>
</organism>
<feature type="compositionally biased region" description="Basic and acidic residues" evidence="1">
    <location>
        <begin position="60"/>
        <end position="71"/>
    </location>
</feature>
<feature type="compositionally biased region" description="Acidic residues" evidence="1">
    <location>
        <begin position="197"/>
        <end position="218"/>
    </location>
</feature>
<dbReference type="AlphaFoldDB" id="A0A834R283"/>
<feature type="compositionally biased region" description="Low complexity" evidence="1">
    <location>
        <begin position="134"/>
        <end position="151"/>
    </location>
</feature>
<dbReference type="EnsemblMetazoa" id="SSS_4449s_mrna">
    <property type="protein sequence ID" value="KAF7488194.1"/>
    <property type="gene ID" value="SSS_4449"/>
</dbReference>
<proteinExistence type="predicted"/>
<keyword evidence="4" id="KW-1185">Reference proteome</keyword>
<feature type="region of interest" description="Disordered" evidence="1">
    <location>
        <begin position="358"/>
        <end position="457"/>
    </location>
</feature>
<feature type="compositionally biased region" description="Basic and acidic residues" evidence="1">
    <location>
        <begin position="187"/>
        <end position="196"/>
    </location>
</feature>
<dbReference type="EMBL" id="WVUK01000066">
    <property type="protein sequence ID" value="KAF7488194.1"/>
    <property type="molecule type" value="Genomic_DNA"/>
</dbReference>
<dbReference type="Proteomes" id="UP000070412">
    <property type="component" value="Unassembled WGS sequence"/>
</dbReference>
<evidence type="ECO:0000313" key="3">
    <source>
        <dbReference type="EnsemblMetazoa" id="KAF7488194.1"/>
    </source>
</evidence>
<reference evidence="4" key="1">
    <citation type="journal article" date="2020" name="PLoS Negl. Trop. Dis.">
        <title>High-quality nuclear genome for Sarcoptes scabiei-A critical resource for a neglected parasite.</title>
        <authorList>
            <person name="Korhonen P.K."/>
            <person name="Gasser R.B."/>
            <person name="Ma G."/>
            <person name="Wang T."/>
            <person name="Stroehlein A.J."/>
            <person name="Young N.D."/>
            <person name="Ang C.S."/>
            <person name="Fernando D.D."/>
            <person name="Lu H.C."/>
            <person name="Taylor S."/>
            <person name="Reynolds S.L."/>
            <person name="Mofiz E."/>
            <person name="Najaraj S.H."/>
            <person name="Gowda H."/>
            <person name="Madugundu A."/>
            <person name="Renuse S."/>
            <person name="Holt D."/>
            <person name="Pandey A."/>
            <person name="Papenfuss A.T."/>
            <person name="Fischer K."/>
        </authorList>
    </citation>
    <scope>NUCLEOTIDE SEQUENCE [LARGE SCALE GENOMIC DNA]</scope>
</reference>
<gene>
    <name evidence="2" type="ORF">SSS_4449</name>
</gene>
<feature type="region of interest" description="Disordered" evidence="1">
    <location>
        <begin position="41"/>
        <end position="81"/>
    </location>
</feature>
<feature type="compositionally biased region" description="Basic and acidic residues" evidence="1">
    <location>
        <begin position="113"/>
        <end position="125"/>
    </location>
</feature>
<feature type="compositionally biased region" description="Basic and acidic residues" evidence="1">
    <location>
        <begin position="219"/>
        <end position="239"/>
    </location>
</feature>
<feature type="compositionally biased region" description="Basic and acidic residues" evidence="1">
    <location>
        <begin position="152"/>
        <end position="172"/>
    </location>
</feature>
<protein>
    <submittedName>
        <fullName evidence="2 3">Uncharacterized protein</fullName>
    </submittedName>
</protein>
<reference evidence="3" key="3">
    <citation type="submission" date="2022-06" db="UniProtKB">
        <authorList>
            <consortium name="EnsemblMetazoa"/>
        </authorList>
    </citation>
    <scope>IDENTIFICATION</scope>
</reference>
<evidence type="ECO:0000313" key="2">
    <source>
        <dbReference type="EMBL" id="KAF7488194.1"/>
    </source>
</evidence>
<feature type="compositionally biased region" description="Polar residues" evidence="1">
    <location>
        <begin position="358"/>
        <end position="378"/>
    </location>
</feature>
<sequence length="457" mass="52921">MKIRIRHTRSIGNKRTDSEEDLILKKFNNAINDLDQEIVEKKNADQSDQSIVIEYQPNIRNKEKKSEERIQSKSKPIETTPLRKKSLDPKLFIITVPVVSEYQKFLNVFNFKPEDGEHSKGDKQQDHRHHQIRSSDQSKPSSPSSSTLSSTPEKKASINDDDHHDDDNDNNHENYVTKSSLSSLKESLSKKEKRDDEFGDNNDDHNEEDDGDDEDGHDEVDHQKENNRIDIDPIVEKKCSCSKTSEEREEELVDRNKSVWLLPKDPKKSSDKNNVRKPSSDFKSVEVTRVVFSNDPKSIDSRKLDTISDHNTNTGGDDRFHKEFRQSYEFRKNTETTEGDLEGFLKHWPKDLQLIKSSTTQNTAHQSNINGRNSQFASTKRFGQDPHRSSNHQINLLRQHQQPKRSPPPPPPWSTSSELFNANNQESSTSNANDHLKNLNSRRPNNKQYFWKMMPTR</sequence>
<reference evidence="2" key="2">
    <citation type="submission" date="2020-01" db="EMBL/GenBank/DDBJ databases">
        <authorList>
            <person name="Korhonen P.K.K."/>
            <person name="Guangxu M.G."/>
            <person name="Wang T.W."/>
            <person name="Stroehlein A.J.S."/>
            <person name="Young N.D."/>
            <person name="Ang C.-S.A."/>
            <person name="Fernando D.W.F."/>
            <person name="Lu H.L."/>
            <person name="Taylor S.T."/>
            <person name="Ehtesham M.E.M."/>
            <person name="Najaraj S.H.N."/>
            <person name="Harsha G.H.G."/>
            <person name="Madugundu A.M."/>
            <person name="Renuse S.R."/>
            <person name="Holt D.H."/>
            <person name="Pandey A.P."/>
            <person name="Papenfuss A.P."/>
            <person name="Gasser R.B.G."/>
            <person name="Fischer K.F."/>
        </authorList>
    </citation>
    <scope>NUCLEOTIDE SEQUENCE</scope>
    <source>
        <strain evidence="2">SSS_KF_BRIS2020</strain>
    </source>
</reference>
<feature type="compositionally biased region" description="Polar residues" evidence="1">
    <location>
        <begin position="414"/>
        <end position="448"/>
    </location>
</feature>
<feature type="compositionally biased region" description="Polar residues" evidence="1">
    <location>
        <begin position="391"/>
        <end position="400"/>
    </location>
</feature>
<feature type="region of interest" description="Disordered" evidence="1">
    <location>
        <begin position="113"/>
        <end position="256"/>
    </location>
</feature>
<evidence type="ECO:0000313" key="4">
    <source>
        <dbReference type="Proteomes" id="UP000070412"/>
    </source>
</evidence>
<accession>A0A834R283</accession>
<evidence type="ECO:0000256" key="1">
    <source>
        <dbReference type="SAM" id="MobiDB-lite"/>
    </source>
</evidence>